<protein>
    <submittedName>
        <fullName evidence="2">Uncharacterized protein</fullName>
    </submittedName>
</protein>
<sequence length="451" mass="51065">MALRAMSHGDFQTLSGSAGKSASLEDRLYKSLSTSSGNVAGGGRFGSSGEGEEAKGAARFGRRPVRAVRPLSALSASGSFLQINHLQGELVRKRKECEDLKKENKYLSNEIHMERIMMRTESELTMRNLRNLNQELLAQVKELKQKLYQSQQRSTLCSRAAERAEAERGEAEQSRALAEAKAMGCRQDSDQSQADRDRLSQELQRLKKEHTEVQRSLATAEKSFFETKLKLDRVSGEKQSLLGENQTLESERDDLRRRLGRLTEENANVKDKEVSARRRAAAAEEQRETTGQALQEAQQERRRVEKENQERREECLVWREKHQGLADTFRAQEDLKAQRQNKACQANIKSYLLCMTESNQRVKILKNPNGSPRNFTEGDPVYISTPEPNPEDADHSSSRTMLRVSAPQQGRDPGPAHFGELPIIGGERPDSAPPRRSRKVVEYFWIPTDEE</sequence>
<proteinExistence type="predicted"/>
<feature type="region of interest" description="Disordered" evidence="1">
    <location>
        <begin position="1"/>
        <end position="21"/>
    </location>
</feature>
<dbReference type="Gene3D" id="6.10.250.3110">
    <property type="match status" value="1"/>
</dbReference>
<dbReference type="EMBL" id="JAOPHQ010005411">
    <property type="protein sequence ID" value="KAK0135683.1"/>
    <property type="molecule type" value="Genomic_DNA"/>
</dbReference>
<name>A0AA47M8P3_MERPO</name>
<evidence type="ECO:0000313" key="2">
    <source>
        <dbReference type="EMBL" id="KAK0135683.1"/>
    </source>
</evidence>
<feature type="region of interest" description="Disordered" evidence="1">
    <location>
        <begin position="39"/>
        <end position="59"/>
    </location>
</feature>
<keyword evidence="3" id="KW-1185">Reference proteome</keyword>
<gene>
    <name evidence="2" type="ORF">N1851_028441</name>
</gene>
<feature type="region of interest" description="Disordered" evidence="1">
    <location>
        <begin position="266"/>
        <end position="311"/>
    </location>
</feature>
<evidence type="ECO:0000256" key="1">
    <source>
        <dbReference type="SAM" id="MobiDB-lite"/>
    </source>
</evidence>
<evidence type="ECO:0000313" key="3">
    <source>
        <dbReference type="Proteomes" id="UP001174136"/>
    </source>
</evidence>
<feature type="region of interest" description="Disordered" evidence="1">
    <location>
        <begin position="166"/>
        <end position="198"/>
    </location>
</feature>
<dbReference type="AlphaFoldDB" id="A0AA47M8P3"/>
<feature type="compositionally biased region" description="Basic and acidic residues" evidence="1">
    <location>
        <begin position="298"/>
        <end position="311"/>
    </location>
</feature>
<feature type="compositionally biased region" description="Basic and acidic residues" evidence="1">
    <location>
        <begin position="187"/>
        <end position="198"/>
    </location>
</feature>
<accession>A0AA47M8P3</accession>
<organism evidence="2 3">
    <name type="scientific">Merluccius polli</name>
    <name type="common">Benguela hake</name>
    <name type="synonym">Merluccius cadenati</name>
    <dbReference type="NCBI Taxonomy" id="89951"/>
    <lineage>
        <taxon>Eukaryota</taxon>
        <taxon>Metazoa</taxon>
        <taxon>Chordata</taxon>
        <taxon>Craniata</taxon>
        <taxon>Vertebrata</taxon>
        <taxon>Euteleostomi</taxon>
        <taxon>Actinopterygii</taxon>
        <taxon>Neopterygii</taxon>
        <taxon>Teleostei</taxon>
        <taxon>Neoteleostei</taxon>
        <taxon>Acanthomorphata</taxon>
        <taxon>Zeiogadaria</taxon>
        <taxon>Gadariae</taxon>
        <taxon>Gadiformes</taxon>
        <taxon>Gadoidei</taxon>
        <taxon>Merlucciidae</taxon>
        <taxon>Merluccius</taxon>
    </lineage>
</organism>
<feature type="compositionally biased region" description="Polar residues" evidence="1">
    <location>
        <begin position="10"/>
        <end position="20"/>
    </location>
</feature>
<dbReference type="Proteomes" id="UP001174136">
    <property type="component" value="Unassembled WGS sequence"/>
</dbReference>
<feature type="compositionally biased region" description="Basic and acidic residues" evidence="1">
    <location>
        <begin position="266"/>
        <end position="288"/>
    </location>
</feature>
<reference evidence="2" key="1">
    <citation type="journal article" date="2023" name="Front. Mar. Sci.">
        <title>A new Merluccius polli reference genome to investigate the effects of global change in West African waters.</title>
        <authorList>
            <person name="Mateo J.L."/>
            <person name="Blanco-Fernandez C."/>
            <person name="Garcia-Vazquez E."/>
            <person name="Machado-Schiaffino G."/>
        </authorList>
    </citation>
    <scope>NUCLEOTIDE SEQUENCE</scope>
    <source>
        <strain evidence="2">C29</strain>
        <tissue evidence="2">Fin</tissue>
    </source>
</reference>
<comment type="caution">
    <text evidence="2">The sequence shown here is derived from an EMBL/GenBank/DDBJ whole genome shotgun (WGS) entry which is preliminary data.</text>
</comment>
<feature type="compositionally biased region" description="Gly residues" evidence="1">
    <location>
        <begin position="39"/>
        <end position="49"/>
    </location>
</feature>
<feature type="region of interest" description="Disordered" evidence="1">
    <location>
        <begin position="385"/>
        <end position="438"/>
    </location>
</feature>